<proteinExistence type="predicted"/>
<protein>
    <submittedName>
        <fullName evidence="2">Uncharacterized protein</fullName>
    </submittedName>
</protein>
<reference evidence="2" key="1">
    <citation type="submission" date="2022-06" db="EMBL/GenBank/DDBJ databases">
        <title>Uncovering the hologenomic basis of an extraordinary plant invasion.</title>
        <authorList>
            <person name="Bieker V.C."/>
            <person name="Martin M.D."/>
            <person name="Gilbert T."/>
            <person name="Hodgins K."/>
            <person name="Battlay P."/>
            <person name="Petersen B."/>
            <person name="Wilson J."/>
        </authorList>
    </citation>
    <scope>NUCLEOTIDE SEQUENCE</scope>
    <source>
        <strain evidence="2">AA19_3_7</strain>
        <tissue evidence="2">Leaf</tissue>
    </source>
</reference>
<keyword evidence="3" id="KW-1185">Reference proteome</keyword>
<comment type="caution">
    <text evidence="2">The sequence shown here is derived from an EMBL/GenBank/DDBJ whole genome shotgun (WGS) entry which is preliminary data.</text>
</comment>
<evidence type="ECO:0000313" key="3">
    <source>
        <dbReference type="Proteomes" id="UP001206925"/>
    </source>
</evidence>
<evidence type="ECO:0000313" key="2">
    <source>
        <dbReference type="EMBL" id="KAI7758348.1"/>
    </source>
</evidence>
<accession>A0AAD5DBV7</accession>
<gene>
    <name evidence="2" type="ORF">M8C21_013709</name>
</gene>
<evidence type="ECO:0000256" key="1">
    <source>
        <dbReference type="SAM" id="MobiDB-lite"/>
    </source>
</evidence>
<dbReference type="PANTHER" id="PTHR33132:SF128">
    <property type="entry name" value="OS01G0778900 PROTEIN"/>
    <property type="match status" value="1"/>
</dbReference>
<feature type="compositionally biased region" description="Polar residues" evidence="1">
    <location>
        <begin position="97"/>
        <end position="114"/>
    </location>
</feature>
<dbReference type="PANTHER" id="PTHR33132">
    <property type="entry name" value="OSJNBB0118P14.9 PROTEIN"/>
    <property type="match status" value="1"/>
</dbReference>
<name>A0AAD5DBV7_AMBAR</name>
<dbReference type="EMBL" id="JAMZMK010000005">
    <property type="protein sequence ID" value="KAI7758348.1"/>
    <property type="molecule type" value="Genomic_DNA"/>
</dbReference>
<sequence length="121" mass="13399">TQSNHILAPFTRAHQMEAKLERPKLDHSKLTIEETKLSSNLDPQSQRHGVRFIKLPHLATKEGNGISKVHSEGKVNCLCSPTSHTGSFRCRHHRTYSNANHNTTGADKSVNGLSNLAEGHD</sequence>
<dbReference type="AlphaFoldDB" id="A0AAD5DBV7"/>
<dbReference type="Proteomes" id="UP001206925">
    <property type="component" value="Unassembled WGS sequence"/>
</dbReference>
<feature type="non-terminal residue" evidence="2">
    <location>
        <position position="121"/>
    </location>
</feature>
<organism evidence="2 3">
    <name type="scientific">Ambrosia artemisiifolia</name>
    <name type="common">Common ragweed</name>
    <dbReference type="NCBI Taxonomy" id="4212"/>
    <lineage>
        <taxon>Eukaryota</taxon>
        <taxon>Viridiplantae</taxon>
        <taxon>Streptophyta</taxon>
        <taxon>Embryophyta</taxon>
        <taxon>Tracheophyta</taxon>
        <taxon>Spermatophyta</taxon>
        <taxon>Magnoliopsida</taxon>
        <taxon>eudicotyledons</taxon>
        <taxon>Gunneridae</taxon>
        <taxon>Pentapetalae</taxon>
        <taxon>asterids</taxon>
        <taxon>campanulids</taxon>
        <taxon>Asterales</taxon>
        <taxon>Asteraceae</taxon>
        <taxon>Asteroideae</taxon>
        <taxon>Heliantheae alliance</taxon>
        <taxon>Heliantheae</taxon>
        <taxon>Ambrosia</taxon>
    </lineage>
</organism>
<feature type="region of interest" description="Disordered" evidence="1">
    <location>
        <begin position="97"/>
        <end position="121"/>
    </location>
</feature>